<reference evidence="3" key="1">
    <citation type="submission" date="2020-09" db="EMBL/GenBank/DDBJ databases">
        <title>Hoyosella lacisalsi sp. nov., a halotolerant actinobacterium isolated from soil of Lake Gudzhirganskoe.</title>
        <authorList>
            <person name="Yang Q."/>
            <person name="Guo P.Y."/>
            <person name="Liu S.W."/>
            <person name="Li F.N."/>
            <person name="Sun C.H."/>
        </authorList>
    </citation>
    <scope>NUCLEOTIDE SEQUENCE</scope>
    <source>
        <strain evidence="3">G463</strain>
    </source>
</reference>
<evidence type="ECO:0000256" key="2">
    <source>
        <dbReference type="SAM" id="SignalP"/>
    </source>
</evidence>
<protein>
    <submittedName>
        <fullName evidence="3">Uncharacterized protein</fullName>
    </submittedName>
</protein>
<dbReference type="AlphaFoldDB" id="A0A927J9U5"/>
<dbReference type="InterPro" id="IPR046576">
    <property type="entry name" value="DUF6636"/>
</dbReference>
<dbReference type="Pfam" id="PF20341">
    <property type="entry name" value="DUF6636"/>
    <property type="match status" value="1"/>
</dbReference>
<evidence type="ECO:0000256" key="1">
    <source>
        <dbReference type="SAM" id="MobiDB-lite"/>
    </source>
</evidence>
<feature type="chain" id="PRO_5039027007" evidence="2">
    <location>
        <begin position="26"/>
        <end position="207"/>
    </location>
</feature>
<dbReference type="PROSITE" id="PS51257">
    <property type="entry name" value="PROKAR_LIPOPROTEIN"/>
    <property type="match status" value="1"/>
</dbReference>
<proteinExistence type="predicted"/>
<accession>A0A927J9U5</accession>
<keyword evidence="2" id="KW-0732">Signal</keyword>
<comment type="caution">
    <text evidence="3">The sequence shown here is derived from an EMBL/GenBank/DDBJ whole genome shotgun (WGS) entry which is preliminary data.</text>
</comment>
<organism evidence="3 4">
    <name type="scientific">Lolliginicoccus lacisalsi</name>
    <dbReference type="NCBI Taxonomy" id="2742202"/>
    <lineage>
        <taxon>Bacteria</taxon>
        <taxon>Bacillati</taxon>
        <taxon>Actinomycetota</taxon>
        <taxon>Actinomycetes</taxon>
        <taxon>Mycobacteriales</taxon>
        <taxon>Hoyosellaceae</taxon>
        <taxon>Lolliginicoccus</taxon>
    </lineage>
</organism>
<dbReference type="RefSeq" id="WP_192037793.1">
    <property type="nucleotide sequence ID" value="NZ_JACYWE010000001.1"/>
</dbReference>
<sequence length="207" mass="20788">MAKNTIGRVAGGALACIMLVGCANGMGGDADSAGPTASAAPGTNAVDLPATSEPVQQEGSPTEQGTVAVASLDPFTDGEVVSFESPSGNILCWFGPRLAGSHGPEGRNSPAVACQIKSAEEPRPPRPEHCDENIAWYLSAVLLDGEAMKGTCSNGAIAPTGPSAALEYGQHLTAQGVRCASEASGVTCTDLGSGAGFRIAREGVDLF</sequence>
<feature type="region of interest" description="Disordered" evidence="1">
    <location>
        <begin position="31"/>
        <end position="63"/>
    </location>
</feature>
<dbReference type="EMBL" id="JACYWE010000001">
    <property type="protein sequence ID" value="MBD8505343.1"/>
    <property type="molecule type" value="Genomic_DNA"/>
</dbReference>
<evidence type="ECO:0000313" key="3">
    <source>
        <dbReference type="EMBL" id="MBD8505343.1"/>
    </source>
</evidence>
<name>A0A927J9U5_9ACTN</name>
<feature type="compositionally biased region" description="Polar residues" evidence="1">
    <location>
        <begin position="53"/>
        <end position="63"/>
    </location>
</feature>
<evidence type="ECO:0000313" key="4">
    <source>
        <dbReference type="Proteomes" id="UP000642993"/>
    </source>
</evidence>
<gene>
    <name evidence="3" type="ORF">HT102_02425</name>
</gene>
<dbReference type="Proteomes" id="UP000642993">
    <property type="component" value="Unassembled WGS sequence"/>
</dbReference>
<keyword evidence="4" id="KW-1185">Reference proteome</keyword>
<feature type="signal peptide" evidence="2">
    <location>
        <begin position="1"/>
        <end position="25"/>
    </location>
</feature>